<gene>
    <name evidence="2" type="ORF">TQ37_07735</name>
</gene>
<feature type="region of interest" description="Disordered" evidence="1">
    <location>
        <begin position="74"/>
        <end position="93"/>
    </location>
</feature>
<dbReference type="AlphaFoldDB" id="A0A0G8ASV3"/>
<dbReference type="EMBL" id="JYFQ01000154">
    <property type="protein sequence ID" value="KKZ11078.1"/>
    <property type="molecule type" value="Genomic_DNA"/>
</dbReference>
<sequence>MQEEQMRQQQKKEEESVSLKEANGTMANDLANTWPGNRTLAHCFYRFRSGSDQRKEGPHMEETEGMFWRESWETEKHKQYSTRSYKKQTPLVD</sequence>
<evidence type="ECO:0000313" key="3">
    <source>
        <dbReference type="Proteomes" id="UP000035037"/>
    </source>
</evidence>
<evidence type="ECO:0000313" key="2">
    <source>
        <dbReference type="EMBL" id="KKZ11078.1"/>
    </source>
</evidence>
<name>A0A0G8ASV3_9SYNE</name>
<evidence type="ECO:0000256" key="1">
    <source>
        <dbReference type="SAM" id="MobiDB-lite"/>
    </source>
</evidence>
<accession>A0A0G8ASV3</accession>
<proteinExistence type="predicted"/>
<dbReference type="Proteomes" id="UP000035037">
    <property type="component" value="Unassembled WGS sequence"/>
</dbReference>
<feature type="compositionally biased region" description="Basic and acidic residues" evidence="1">
    <location>
        <begin position="1"/>
        <end position="18"/>
    </location>
</feature>
<reference evidence="2 3" key="1">
    <citation type="submission" date="2015-02" db="EMBL/GenBank/DDBJ databases">
        <authorList>
            <person name="Slaby B."/>
            <person name="Hentschel U."/>
        </authorList>
    </citation>
    <scope>NUCLEOTIDE SEQUENCE [LARGE SCALE GENOMIC DNA]</scope>
    <source>
        <strain evidence="2">15L</strain>
    </source>
</reference>
<comment type="caution">
    <text evidence="2">The sequence shown here is derived from an EMBL/GenBank/DDBJ whole genome shotgun (WGS) entry which is preliminary data.</text>
</comment>
<organism evidence="2 3">
    <name type="scientific">Candidatus Synechococcus spongiarum 15L</name>
    <dbReference type="NCBI Taxonomy" id="1608419"/>
    <lineage>
        <taxon>Bacteria</taxon>
        <taxon>Bacillati</taxon>
        <taxon>Cyanobacteriota</taxon>
        <taxon>Cyanophyceae</taxon>
        <taxon>Synechococcales</taxon>
        <taxon>Synechococcaceae</taxon>
        <taxon>Synechococcus</taxon>
    </lineage>
</organism>
<protein>
    <submittedName>
        <fullName evidence="2">Uncharacterized protein</fullName>
    </submittedName>
</protein>
<reference evidence="2 3" key="2">
    <citation type="submission" date="2015-05" db="EMBL/GenBank/DDBJ databases">
        <title>Lifestyle Evolution in Cyanobacterial Symbionts of Sponges.</title>
        <authorList>
            <person name="Burgsdorf I."/>
            <person name="Slaby B.M."/>
            <person name="Handley K.M."/>
            <person name="Haber M."/>
            <person name="Blom J."/>
            <person name="Marshall C.W."/>
            <person name="Gilbert J.A."/>
            <person name="Hentschel U."/>
            <person name="Steindler L."/>
        </authorList>
    </citation>
    <scope>NUCLEOTIDE SEQUENCE [LARGE SCALE GENOMIC DNA]</scope>
    <source>
        <strain evidence="2">15L</strain>
    </source>
</reference>
<feature type="region of interest" description="Disordered" evidence="1">
    <location>
        <begin position="1"/>
        <end position="35"/>
    </location>
</feature>